<feature type="transmembrane region" description="Helical" evidence="5">
    <location>
        <begin position="425"/>
        <end position="445"/>
    </location>
</feature>
<keyword evidence="5" id="KW-0812">Transmembrane</keyword>
<organism evidence="6 7">
    <name type="scientific">Evansella alkalicola</name>
    <dbReference type="NCBI Taxonomy" id="745819"/>
    <lineage>
        <taxon>Bacteria</taxon>
        <taxon>Bacillati</taxon>
        <taxon>Bacillota</taxon>
        <taxon>Bacilli</taxon>
        <taxon>Bacillales</taxon>
        <taxon>Bacillaceae</taxon>
        <taxon>Evansella</taxon>
    </lineage>
</organism>
<feature type="transmembrane region" description="Helical" evidence="5">
    <location>
        <begin position="394"/>
        <end position="413"/>
    </location>
</feature>
<feature type="transmembrane region" description="Helical" evidence="5">
    <location>
        <begin position="299"/>
        <end position="320"/>
    </location>
</feature>
<comment type="similarity">
    <text evidence="2 4">Belongs to the GerABKA family.</text>
</comment>
<gene>
    <name evidence="6" type="ORF">KS407_05625</name>
</gene>
<dbReference type="InterPro" id="IPR050768">
    <property type="entry name" value="UPF0353/GerABKA_families"/>
</dbReference>
<dbReference type="PANTHER" id="PTHR22550:SF5">
    <property type="entry name" value="LEUCINE ZIPPER PROTEIN 4"/>
    <property type="match status" value="1"/>
</dbReference>
<evidence type="ECO:0000313" key="7">
    <source>
        <dbReference type="Proteomes" id="UP000790580"/>
    </source>
</evidence>
<dbReference type="EMBL" id="JAHQCR010000023">
    <property type="protein sequence ID" value="MBU9720928.1"/>
    <property type="molecule type" value="Genomic_DNA"/>
</dbReference>
<reference evidence="6 7" key="1">
    <citation type="submission" date="2021-06" db="EMBL/GenBank/DDBJ databases">
        <title>Bacillus sp. RD4P76, an endophyte from a halophyte.</title>
        <authorList>
            <person name="Sun J.-Q."/>
        </authorList>
    </citation>
    <scope>NUCLEOTIDE SEQUENCE [LARGE SCALE GENOMIC DNA]</scope>
    <source>
        <strain evidence="6 7">JCM 17098</strain>
    </source>
</reference>
<dbReference type="PIRSF" id="PIRSF005690">
    <property type="entry name" value="GerBA"/>
    <property type="match status" value="1"/>
</dbReference>
<evidence type="ECO:0000256" key="4">
    <source>
        <dbReference type="PIRNR" id="PIRNR005690"/>
    </source>
</evidence>
<evidence type="ECO:0000256" key="5">
    <source>
        <dbReference type="SAM" id="Phobius"/>
    </source>
</evidence>
<evidence type="ECO:0000256" key="3">
    <source>
        <dbReference type="ARBA" id="ARBA00023136"/>
    </source>
</evidence>
<keyword evidence="7" id="KW-1185">Reference proteome</keyword>
<dbReference type="InterPro" id="IPR004995">
    <property type="entry name" value="Spore_Ger"/>
</dbReference>
<protein>
    <submittedName>
        <fullName evidence="6">Spore germination protein</fullName>
    </submittedName>
</protein>
<feature type="transmembrane region" description="Helical" evidence="5">
    <location>
        <begin position="340"/>
        <end position="358"/>
    </location>
</feature>
<evidence type="ECO:0000256" key="2">
    <source>
        <dbReference type="ARBA" id="ARBA00005278"/>
    </source>
</evidence>
<name>A0ABS6JQU7_9BACI</name>
<dbReference type="Pfam" id="PF03323">
    <property type="entry name" value="GerA"/>
    <property type="match status" value="1"/>
</dbReference>
<accession>A0ABS6JQU7</accession>
<keyword evidence="3 4" id="KW-0472">Membrane</keyword>
<evidence type="ECO:0000256" key="1">
    <source>
        <dbReference type="ARBA" id="ARBA00004141"/>
    </source>
</evidence>
<proteinExistence type="inferred from homology"/>
<dbReference type="Proteomes" id="UP000790580">
    <property type="component" value="Unassembled WGS sequence"/>
</dbReference>
<sequence>MIPLFWNWFKKQIETTTESKHSTKPKTSKHRVTLTNLNEQLVNIDDLKKNEIDINGEKALLIYIDTLVQGSVLQDLVLTPLNQVSENYGPEEVLKNSSKADLEDLETLIHDIMSGQTILFFLQRELVIKIDTYSVPERSITSAENETTVMGPQDSLTETLNSSLSLIKRRIISPNLKTKFFTLGTETQNTVAVLYMENIANKENVKRVMDRVRNVEYQGFVGLPIFKQMLEDKPLSPFPQHGITVRSDNATEALLDGRIIIMLNGSPEAAILPASFFEMFTSPEDFYNRWTTATMLRTIRLFGFIISILLTSTYVSVLTFHPEMLPPHLLIMLSESRTQVPFPPVLEVLIIELVIEVLREAGARMPTKIGQTIGIVGGIVIGTAAVEAGLASNVLIVLVAVSALLSFLPPNFLMSNAIRLVRYGFIFAAGLLGMYGQMIFLAWLLNHLLNLTSLGSPYMTPVIPRHWTDTLNSILRAPIQFLVTRSGLSRSKKQLSRPLDEE</sequence>
<feature type="transmembrane region" description="Helical" evidence="5">
    <location>
        <begin position="370"/>
        <end position="388"/>
    </location>
</feature>
<comment type="subcellular location">
    <subcellularLocation>
        <location evidence="4">Cell membrane</location>
    </subcellularLocation>
    <subcellularLocation>
        <location evidence="1">Membrane</location>
        <topology evidence="1">Multi-pass membrane protein</topology>
    </subcellularLocation>
</comment>
<comment type="caution">
    <text evidence="6">The sequence shown here is derived from an EMBL/GenBank/DDBJ whole genome shotgun (WGS) entry which is preliminary data.</text>
</comment>
<evidence type="ECO:0000313" key="6">
    <source>
        <dbReference type="EMBL" id="MBU9720928.1"/>
    </source>
</evidence>
<keyword evidence="5" id="KW-1133">Transmembrane helix</keyword>
<dbReference type="PANTHER" id="PTHR22550">
    <property type="entry name" value="SPORE GERMINATION PROTEIN"/>
    <property type="match status" value="1"/>
</dbReference>